<evidence type="ECO:0000256" key="1">
    <source>
        <dbReference type="ARBA" id="ARBA00022729"/>
    </source>
</evidence>
<feature type="compositionally biased region" description="Basic and acidic residues" evidence="3">
    <location>
        <begin position="382"/>
        <end position="394"/>
    </location>
</feature>
<dbReference type="GO" id="GO:0005509">
    <property type="term" value="F:calcium ion binding"/>
    <property type="evidence" value="ECO:0007669"/>
    <property type="project" value="InterPro"/>
</dbReference>
<sequence length="1841" mass="195618">MKKSQIALALGVASTTLLTGCGGGDSSSETTSATSYSVKAIDGYLRNATIWLDINGNYQWDEGEPKAISGAGGEAVLDVSGIDDPTKYSVVVQATSETVDEDTITEDNPDGTPVETSYVMSAPAGETSVTPLSTKVNLVLEKKKAEASATELTDDEIEALKQEAVHEVAGENLDPDLVLGDYVAAKTVNDDASDEEKEAAREAARIAYEAKVIVQSKQLPQEPEELDEAVDEIKTDPTASSLLNQLDAVSDQTQKAIETKAKEAESDEAAASMDFDTLALPDFVEDTEKVNDLTDDRDNDGVANAFDAFPDNASEWRDSDGDGIGNNSDDDIDGDGFANDEDALPLNAKEWLDTDEDGIGNNADKDDDNDGVTDDADAFPLNKDETSDLDKDGIGDNSDDDIDGDNILNVDDQFPRDKDASVDTDNDGIADVNDDDDDNDGVVDAEDAFPLNASESLDTDKDGIGNEEDDDDDGDKIPDAQDAFPLDPTESVDTDGDNIGNNADNDDDGDGYSDLRDYFPLDASRTSNGDYDNDGVSDVDDAFPEDASETKDSDRDGTGDNADTDDDNDGVADTEDAFPYNPKESTDSDEDGVGDNSDKFPTDASEFKDSDGDGVGDNADVFRFDESESTDIDNDGIGDNADTDDDNDGVLDTADAFPTDATESVDSDKDGIGNNADTDDDNDGVLDAADAFPTDATESVDSDGDGIGDNADTDDSNTADTDDSNTTADTDESSVGDNSELTALEFLRSADALYELHSDNYNENGTEYNNLFVSSILINGNIGVTQTPQVVNPDGSLSEVTEKYEDIILTADGWVPVTSHTLDATTDTPIAYPTNIPDSKMNVTLELVDLSGETISSASVPFWSDFVSTTAQFPSGSQAVKFTPVAAQDIYSLWSDSEVHISTDTEPYHAAATSLDQLISTTAIDSTSTTQYPNLVYFGWDMGVELVEDGTANYYITGDSLINVGSGTWTRSVINGEDILQFTVPDSVVSAYGDQWDEDSSTLFASVYDDGSGSYVHMGSVEKQGTSFDEVIYLFNETAKSAILDQVVISASSTDNTEETSGADTTDSSTDTTDSGTDTTDSGTDTTDSGTDTTDSGTDTTDSGTDTTDSGTDTTDSSTGTTDSGTDTSSVDTASDALAFVRNADALYELHSDNHNENGTEYENLFVSSILINGNIGVTQTPQVVNPDGSLSDVTEKYEDLILTADGWVQVTSHTLDATTDTPIVYPTNVPDSKMNVTLELVDLSGEIISPTTVPFWSDFVSTTAQFPSGSQAVKFTPVAAQDIYSLWSDSEVHISTDTEPYHTAATSLDQLISATAVDSTSTTGYPNLVYFGWDMGVELVEDGTANYYITGDSLINVGSGTWTRSVINGEDILQFTVPDGVVSAYGDQWDEDSSTLFASVYDDGSGSYVHMGSVEKQGTSFDEVIYLFNETAKSAILEQVDVSVTYTDSTDSDTSTTTDSTGSDTGSYTDSTGSDTVDSSSDNTSDSYEDLPALAEGVGSTTSATNADIVQLVESNSGLHEFDKESENSIDILTVDTFAVNGSYAISQGFKVVMPDSTLGSAIYDDEQLILAGSSWVTPTGYTLDISGTTAEAYPTGYAEIKYSLGTPMITDLTDEAINGTNLPFWSAYKTDSATFPTGAQALQFTPIAAQDIYSLWTDSDVHVKVVGATASGPYSVQATTLADLTSASAATDPAQAKVIYIGWNIGVELVEDGTANFYQTDDTTYETSKVGETTWTSSEMGGKTVYQLTVTDEAILAFGDAWYDDPATILFAENNGIVIRGAVEKANETNDYMVTFFNDVAYQSILDEVEISCDFTYTEGDSTYELLEFTGLLAACSSN</sequence>
<feature type="compositionally biased region" description="Acidic residues" evidence="3">
    <location>
        <begin position="698"/>
        <end position="734"/>
    </location>
</feature>
<feature type="compositionally biased region" description="Acidic residues" evidence="3">
    <location>
        <begin position="328"/>
        <end position="343"/>
    </location>
</feature>
<evidence type="ECO:0000256" key="2">
    <source>
        <dbReference type="ARBA" id="ARBA00022837"/>
    </source>
</evidence>
<feature type="compositionally biased region" description="Acidic residues" evidence="3">
    <location>
        <begin position="465"/>
        <end position="474"/>
    </location>
</feature>
<evidence type="ECO:0000313" key="4">
    <source>
        <dbReference type="EMBL" id="PWI32622.1"/>
    </source>
</evidence>
<feature type="compositionally biased region" description="Low complexity" evidence="3">
    <location>
        <begin position="1448"/>
        <end position="1487"/>
    </location>
</feature>
<feature type="compositionally biased region" description="Acidic residues" evidence="3">
    <location>
        <begin position="422"/>
        <end position="447"/>
    </location>
</feature>
<accession>A0A2U3B784</accession>
<dbReference type="SUPFAM" id="SSF103647">
    <property type="entry name" value="TSP type-3 repeat"/>
    <property type="match status" value="4"/>
</dbReference>
<keyword evidence="2" id="KW-0106">Calcium</keyword>
<protein>
    <submittedName>
        <fullName evidence="4">Uncharacterized protein</fullName>
    </submittedName>
</protein>
<proteinExistence type="predicted"/>
<feature type="compositionally biased region" description="Basic and acidic residues" evidence="3">
    <location>
        <begin position="596"/>
        <end position="611"/>
    </location>
</feature>
<dbReference type="GO" id="GO:0007155">
    <property type="term" value="P:cell adhesion"/>
    <property type="evidence" value="ECO:0007669"/>
    <property type="project" value="InterPro"/>
</dbReference>
<comment type="caution">
    <text evidence="4">The sequence shown here is derived from an EMBL/GenBank/DDBJ whole genome shotgun (WGS) entry which is preliminary data.</text>
</comment>
<feature type="compositionally biased region" description="Acidic residues" evidence="3">
    <location>
        <begin position="562"/>
        <end position="576"/>
    </location>
</feature>
<feature type="region of interest" description="Disordered" evidence="3">
    <location>
        <begin position="289"/>
        <end position="739"/>
    </location>
</feature>
<feature type="region of interest" description="Disordered" evidence="3">
    <location>
        <begin position="1052"/>
        <end position="1131"/>
    </location>
</feature>
<feature type="compositionally biased region" description="Acidic residues" evidence="3">
    <location>
        <begin position="627"/>
        <end position="649"/>
    </location>
</feature>
<evidence type="ECO:0000256" key="3">
    <source>
        <dbReference type="SAM" id="MobiDB-lite"/>
    </source>
</evidence>
<dbReference type="RefSeq" id="WP_109320408.1">
    <property type="nucleotide sequence ID" value="NZ_QFWT01000008.1"/>
</dbReference>
<feature type="compositionally biased region" description="Low complexity" evidence="3">
    <location>
        <begin position="1060"/>
        <end position="1131"/>
    </location>
</feature>
<dbReference type="OrthoDB" id="5713052at2"/>
<organism evidence="4 5">
    <name type="scientific">Vibrio albus</name>
    <dbReference type="NCBI Taxonomy" id="2200953"/>
    <lineage>
        <taxon>Bacteria</taxon>
        <taxon>Pseudomonadati</taxon>
        <taxon>Pseudomonadota</taxon>
        <taxon>Gammaproteobacteria</taxon>
        <taxon>Vibrionales</taxon>
        <taxon>Vibrionaceae</taxon>
        <taxon>Vibrio</taxon>
    </lineage>
</organism>
<dbReference type="InterPro" id="IPR003367">
    <property type="entry name" value="Thrombospondin_3-like_rpt"/>
</dbReference>
<dbReference type="InterPro" id="IPR028974">
    <property type="entry name" value="TSP_type-3_rpt"/>
</dbReference>
<evidence type="ECO:0000313" key="5">
    <source>
        <dbReference type="Proteomes" id="UP000245362"/>
    </source>
</evidence>
<dbReference type="EMBL" id="QFWT01000008">
    <property type="protein sequence ID" value="PWI32622.1"/>
    <property type="molecule type" value="Genomic_DNA"/>
</dbReference>
<dbReference type="PANTHER" id="PTHR10199">
    <property type="entry name" value="THROMBOSPONDIN"/>
    <property type="match status" value="1"/>
</dbReference>
<keyword evidence="5" id="KW-1185">Reference proteome</keyword>
<feature type="region of interest" description="Disordered" evidence="3">
    <location>
        <begin position="1448"/>
        <end position="1491"/>
    </location>
</feature>
<feature type="compositionally biased region" description="Basic and acidic residues" evidence="3">
    <location>
        <begin position="289"/>
        <end position="300"/>
    </location>
</feature>
<dbReference type="PROSITE" id="PS51257">
    <property type="entry name" value="PROKAR_LIPOPROTEIN"/>
    <property type="match status" value="1"/>
</dbReference>
<name>A0A2U3B784_9VIBR</name>
<dbReference type="Proteomes" id="UP000245362">
    <property type="component" value="Unassembled WGS sequence"/>
</dbReference>
<keyword evidence="1" id="KW-0732">Signal</keyword>
<dbReference type="Gene3D" id="4.10.1080.10">
    <property type="entry name" value="TSP type-3 repeat"/>
    <property type="match status" value="4"/>
</dbReference>
<reference evidence="4 5" key="1">
    <citation type="submission" date="2018-05" db="EMBL/GenBank/DDBJ databases">
        <title>Vibrio limimaris sp. nov., isolated from marine sediment.</title>
        <authorList>
            <person name="Li C.-M."/>
        </authorList>
    </citation>
    <scope>NUCLEOTIDE SEQUENCE [LARGE SCALE GENOMIC DNA]</scope>
    <source>
        <strain evidence="4 5">E4404</strain>
    </source>
</reference>
<gene>
    <name evidence="4" type="ORF">DI392_14480</name>
</gene>
<feature type="compositionally biased region" description="Basic and acidic residues" evidence="3">
    <location>
        <begin position="548"/>
        <end position="558"/>
    </location>
</feature>
<feature type="compositionally biased region" description="Acidic residues" evidence="3">
    <location>
        <begin position="531"/>
        <end position="547"/>
    </location>
</feature>
<dbReference type="Pfam" id="PF02412">
    <property type="entry name" value="TSP_3"/>
    <property type="match status" value="3"/>
</dbReference>
<feature type="compositionally biased region" description="Acidic residues" evidence="3">
    <location>
        <begin position="365"/>
        <end position="377"/>
    </location>
</feature>